<proteinExistence type="predicted"/>
<accession>A0ABU9QGQ5</accession>
<dbReference type="EMBL" id="JAZHGC010000020">
    <property type="protein sequence ID" value="MEM5288650.1"/>
    <property type="molecule type" value="Genomic_DNA"/>
</dbReference>
<evidence type="ECO:0000313" key="2">
    <source>
        <dbReference type="EMBL" id="MEM5288650.1"/>
    </source>
</evidence>
<feature type="chain" id="PRO_5046631459" evidence="1">
    <location>
        <begin position="23"/>
        <end position="95"/>
    </location>
</feature>
<organism evidence="2 3">
    <name type="scientific">Paraburkholderia sabiae</name>
    <dbReference type="NCBI Taxonomy" id="273251"/>
    <lineage>
        <taxon>Bacteria</taxon>
        <taxon>Pseudomonadati</taxon>
        <taxon>Pseudomonadota</taxon>
        <taxon>Betaproteobacteria</taxon>
        <taxon>Burkholderiales</taxon>
        <taxon>Burkholderiaceae</taxon>
        <taxon>Paraburkholderia</taxon>
    </lineage>
</organism>
<dbReference type="Proteomes" id="UP001494588">
    <property type="component" value="Unassembled WGS sequence"/>
</dbReference>
<keyword evidence="1" id="KW-0732">Signal</keyword>
<name>A0ABU9QGQ5_9BURK</name>
<comment type="caution">
    <text evidence="2">The sequence shown here is derived from an EMBL/GenBank/DDBJ whole genome shotgun (WGS) entry which is preliminary data.</text>
</comment>
<dbReference type="PROSITE" id="PS51257">
    <property type="entry name" value="PROKAR_LIPOPROTEIN"/>
    <property type="match status" value="1"/>
</dbReference>
<evidence type="ECO:0000256" key="1">
    <source>
        <dbReference type="SAM" id="SignalP"/>
    </source>
</evidence>
<feature type="signal peptide" evidence="1">
    <location>
        <begin position="1"/>
        <end position="22"/>
    </location>
</feature>
<evidence type="ECO:0000313" key="3">
    <source>
        <dbReference type="Proteomes" id="UP001494588"/>
    </source>
</evidence>
<dbReference type="RefSeq" id="WP_201654661.1">
    <property type="nucleotide sequence ID" value="NZ_CAJHCS010000020.1"/>
</dbReference>
<sequence length="95" mass="10009">MKYATSLLAIAVAACLPASALAQANAGGYYTPIPPPPPPATYQSHFAPPGAYGAPGTYVYRTNPPPVVYSAPPVGYGYGYSNGKGNGWQRGYRRW</sequence>
<protein>
    <submittedName>
        <fullName evidence="2">Uncharacterized protein</fullName>
    </submittedName>
</protein>
<gene>
    <name evidence="2" type="ORF">V4C55_23265</name>
</gene>
<reference evidence="2 3" key="1">
    <citation type="submission" date="2024-01" db="EMBL/GenBank/DDBJ databases">
        <title>The diversity of rhizobia nodulating Mimosa spp. in eleven states of Brazil covering several biomes is determined by host plant, location, and edaphic factors.</title>
        <authorList>
            <person name="Rouws L."/>
            <person name="Barauna A."/>
            <person name="Beukes C."/>
            <person name="De Faria S.M."/>
            <person name="Gross E."/>
            <person name="Dos Reis Junior F.B."/>
            <person name="Simon M."/>
            <person name="Maluk M."/>
            <person name="Odee D.W."/>
            <person name="Kenicer G."/>
            <person name="Young J.P.W."/>
            <person name="Reis V.M."/>
            <person name="Zilli J."/>
            <person name="James E.K."/>
        </authorList>
    </citation>
    <scope>NUCLEOTIDE SEQUENCE [LARGE SCALE GENOMIC DNA]</scope>
    <source>
        <strain evidence="2 3">JPY77</strain>
    </source>
</reference>
<keyword evidence="3" id="KW-1185">Reference proteome</keyword>